<keyword evidence="3" id="KW-1185">Reference proteome</keyword>
<reference evidence="2 3" key="1">
    <citation type="submission" date="2024-11" db="EMBL/GenBank/DDBJ databases">
        <title>A near-complete genome assembly of Cinchona calisaya.</title>
        <authorList>
            <person name="Lian D.C."/>
            <person name="Zhao X.W."/>
            <person name="Wei L."/>
        </authorList>
    </citation>
    <scope>NUCLEOTIDE SEQUENCE [LARGE SCALE GENOMIC DNA]</scope>
    <source>
        <tissue evidence="2">Nenye</tissue>
    </source>
</reference>
<dbReference type="Proteomes" id="UP001630127">
    <property type="component" value="Unassembled WGS sequence"/>
</dbReference>
<organism evidence="2 3">
    <name type="scientific">Cinchona calisaya</name>
    <dbReference type="NCBI Taxonomy" id="153742"/>
    <lineage>
        <taxon>Eukaryota</taxon>
        <taxon>Viridiplantae</taxon>
        <taxon>Streptophyta</taxon>
        <taxon>Embryophyta</taxon>
        <taxon>Tracheophyta</taxon>
        <taxon>Spermatophyta</taxon>
        <taxon>Magnoliopsida</taxon>
        <taxon>eudicotyledons</taxon>
        <taxon>Gunneridae</taxon>
        <taxon>Pentapetalae</taxon>
        <taxon>asterids</taxon>
        <taxon>lamiids</taxon>
        <taxon>Gentianales</taxon>
        <taxon>Rubiaceae</taxon>
        <taxon>Cinchonoideae</taxon>
        <taxon>Cinchoneae</taxon>
        <taxon>Cinchona</taxon>
    </lineage>
</organism>
<sequence length="342" mass="39266">MALVVRWYDFICFGIVGLAFFGSLLLIWWREKGERRSSCGGSSSSMYESLVSVSRPEPEECAPRAGHLCSSQLWNSCWAGLHPGWLLGIRFLSFATLSGFLVWDILEYSPSIYVYYTEWTFTLVVIYFAIATIVSAHGCVLYYSQLQSMKSPTENGRWQGKEILPGDIEPRVYTIAANIADKERVGINMLLERAGFWGYLMQISFQTCAGAVVLTDIVFWLVIVPFLPNVHLQLNLLMGCIHTLNAVFLLLDTSINSLPFPWFRLAYFVLWSCCYVIFLWVIHACGFTWWPYPFLELSTPWAPLWYLCLAVIHIPCYGFYWLVVSAKTSIFPRLFPRAFVKY</sequence>
<protein>
    <submittedName>
        <fullName evidence="2">Uncharacterized protein</fullName>
    </submittedName>
</protein>
<name>A0ABD2XX52_9GENT</name>
<dbReference type="EMBL" id="JBJUIK010000017">
    <property type="protein sequence ID" value="KAL3498137.1"/>
    <property type="molecule type" value="Genomic_DNA"/>
</dbReference>
<gene>
    <name evidence="2" type="ORF">ACH5RR_040869</name>
</gene>
<keyword evidence="1" id="KW-0812">Transmembrane</keyword>
<evidence type="ECO:0000313" key="2">
    <source>
        <dbReference type="EMBL" id="KAL3498137.1"/>
    </source>
</evidence>
<proteinExistence type="predicted"/>
<comment type="caution">
    <text evidence="2">The sequence shown here is derived from an EMBL/GenBank/DDBJ whole genome shotgun (WGS) entry which is preliminary data.</text>
</comment>
<evidence type="ECO:0000256" key="1">
    <source>
        <dbReference type="SAM" id="Phobius"/>
    </source>
</evidence>
<dbReference type="PANTHER" id="PTHR12242:SF6">
    <property type="entry name" value="PROTEIN ROLLING PROTEIN"/>
    <property type="match status" value="1"/>
</dbReference>
<accession>A0ABD2XX52</accession>
<feature type="transmembrane region" description="Helical" evidence="1">
    <location>
        <begin position="304"/>
        <end position="323"/>
    </location>
</feature>
<evidence type="ECO:0000313" key="3">
    <source>
        <dbReference type="Proteomes" id="UP001630127"/>
    </source>
</evidence>
<feature type="transmembrane region" description="Helical" evidence="1">
    <location>
        <begin position="84"/>
        <end position="103"/>
    </location>
</feature>
<keyword evidence="1" id="KW-1133">Transmembrane helix</keyword>
<feature type="transmembrane region" description="Helical" evidence="1">
    <location>
        <begin position="232"/>
        <end position="253"/>
    </location>
</feature>
<keyword evidence="1" id="KW-0472">Membrane</keyword>
<feature type="transmembrane region" description="Helical" evidence="1">
    <location>
        <begin position="203"/>
        <end position="226"/>
    </location>
</feature>
<feature type="transmembrane region" description="Helical" evidence="1">
    <location>
        <begin position="265"/>
        <end position="292"/>
    </location>
</feature>
<feature type="transmembrane region" description="Helical" evidence="1">
    <location>
        <begin position="123"/>
        <end position="143"/>
    </location>
</feature>
<dbReference type="AlphaFoldDB" id="A0ABD2XX52"/>
<feature type="transmembrane region" description="Helical" evidence="1">
    <location>
        <begin position="6"/>
        <end position="29"/>
    </location>
</feature>
<dbReference type="PANTHER" id="PTHR12242">
    <property type="entry name" value="OS02G0130600 PROTEIN-RELATED"/>
    <property type="match status" value="1"/>
</dbReference>